<dbReference type="InterPro" id="IPR031303">
    <property type="entry name" value="C5_meth_CS"/>
</dbReference>
<keyword evidence="9" id="KW-1185">Reference proteome</keyword>
<accession>A0ABS4YP75</accession>
<dbReference type="InterPro" id="IPR050390">
    <property type="entry name" value="C5-Methyltransferase"/>
</dbReference>
<gene>
    <name evidence="8" type="ORF">JOF44_002656</name>
</gene>
<evidence type="ECO:0000256" key="4">
    <source>
        <dbReference type="ARBA" id="ARBA00022747"/>
    </source>
</evidence>
<keyword evidence="3 5" id="KW-0949">S-adenosyl-L-methionine</keyword>
<evidence type="ECO:0000256" key="5">
    <source>
        <dbReference type="PROSITE-ProRule" id="PRU01016"/>
    </source>
</evidence>
<dbReference type="Proteomes" id="UP000698222">
    <property type="component" value="Unassembled WGS sequence"/>
</dbReference>
<comment type="similarity">
    <text evidence="5 6">Belongs to the class I-like SAM-binding methyltransferase superfamily. C5-methyltransferase family.</text>
</comment>
<dbReference type="GO" id="GO:0003886">
    <property type="term" value="F:DNA (cytosine-5-)-methyltransferase activity"/>
    <property type="evidence" value="ECO:0007669"/>
    <property type="project" value="UniProtKB-EC"/>
</dbReference>
<dbReference type="PROSITE" id="PS00094">
    <property type="entry name" value="C5_MTASE_1"/>
    <property type="match status" value="1"/>
</dbReference>
<dbReference type="Pfam" id="PF00145">
    <property type="entry name" value="DNA_methylase"/>
    <property type="match status" value="1"/>
</dbReference>
<keyword evidence="1 5" id="KW-0489">Methyltransferase</keyword>
<dbReference type="Gene3D" id="3.40.50.150">
    <property type="entry name" value="Vaccinia Virus protein VP39"/>
    <property type="match status" value="1"/>
</dbReference>
<evidence type="ECO:0000256" key="2">
    <source>
        <dbReference type="ARBA" id="ARBA00022679"/>
    </source>
</evidence>
<dbReference type="PANTHER" id="PTHR10629">
    <property type="entry name" value="CYTOSINE-SPECIFIC METHYLTRANSFERASE"/>
    <property type="match status" value="1"/>
</dbReference>
<comment type="catalytic activity">
    <reaction evidence="7">
        <text>a 2'-deoxycytidine in DNA + S-adenosyl-L-methionine = a 5-methyl-2'-deoxycytidine in DNA + S-adenosyl-L-homocysteine + H(+)</text>
        <dbReference type="Rhea" id="RHEA:13681"/>
        <dbReference type="Rhea" id="RHEA-COMP:11369"/>
        <dbReference type="Rhea" id="RHEA-COMP:11370"/>
        <dbReference type="ChEBI" id="CHEBI:15378"/>
        <dbReference type="ChEBI" id="CHEBI:57856"/>
        <dbReference type="ChEBI" id="CHEBI:59789"/>
        <dbReference type="ChEBI" id="CHEBI:85452"/>
        <dbReference type="ChEBI" id="CHEBI:85454"/>
        <dbReference type="EC" id="2.1.1.37"/>
    </reaction>
</comment>
<evidence type="ECO:0000256" key="1">
    <source>
        <dbReference type="ARBA" id="ARBA00022603"/>
    </source>
</evidence>
<evidence type="ECO:0000256" key="7">
    <source>
        <dbReference type="RuleBase" id="RU000417"/>
    </source>
</evidence>
<dbReference type="PRINTS" id="PR00105">
    <property type="entry name" value="C5METTRFRASE"/>
</dbReference>
<dbReference type="EC" id="2.1.1.37" evidence="7"/>
<dbReference type="Gene3D" id="3.90.120.10">
    <property type="entry name" value="DNA Methylase, subunit A, domain 2"/>
    <property type="match status" value="1"/>
</dbReference>
<evidence type="ECO:0000313" key="8">
    <source>
        <dbReference type="EMBL" id="MBP2409753.1"/>
    </source>
</evidence>
<dbReference type="EMBL" id="JAGIOC010000001">
    <property type="protein sequence ID" value="MBP2409753.1"/>
    <property type="molecule type" value="Genomic_DNA"/>
</dbReference>
<reference evidence="8 9" key="1">
    <citation type="submission" date="2021-03" db="EMBL/GenBank/DDBJ databases">
        <title>Sequencing the genomes of 1000 actinobacteria strains.</title>
        <authorList>
            <person name="Klenk H.-P."/>
        </authorList>
    </citation>
    <scope>NUCLEOTIDE SEQUENCE [LARGE SCALE GENOMIC DNA]</scope>
    <source>
        <strain evidence="8 9">DSM 14564</strain>
    </source>
</reference>
<protein>
    <recommendedName>
        <fullName evidence="7">Cytosine-specific methyltransferase</fullName>
        <ecNumber evidence="7">2.1.1.37</ecNumber>
    </recommendedName>
</protein>
<dbReference type="GO" id="GO:0032259">
    <property type="term" value="P:methylation"/>
    <property type="evidence" value="ECO:0007669"/>
    <property type="project" value="UniProtKB-KW"/>
</dbReference>
<dbReference type="SUPFAM" id="SSF53335">
    <property type="entry name" value="S-adenosyl-L-methionine-dependent methyltransferases"/>
    <property type="match status" value="1"/>
</dbReference>
<proteinExistence type="inferred from homology"/>
<dbReference type="PROSITE" id="PS51679">
    <property type="entry name" value="SAM_MT_C5"/>
    <property type="match status" value="1"/>
</dbReference>
<organism evidence="8 9">
    <name type="scientific">Brachybacterium fresconis</name>
    <dbReference type="NCBI Taxonomy" id="173363"/>
    <lineage>
        <taxon>Bacteria</taxon>
        <taxon>Bacillati</taxon>
        <taxon>Actinomycetota</taxon>
        <taxon>Actinomycetes</taxon>
        <taxon>Micrococcales</taxon>
        <taxon>Dermabacteraceae</taxon>
        <taxon>Brachybacterium</taxon>
    </lineage>
</organism>
<dbReference type="InterPro" id="IPR018117">
    <property type="entry name" value="C5_DNA_meth_AS"/>
</dbReference>
<evidence type="ECO:0000256" key="6">
    <source>
        <dbReference type="RuleBase" id="RU000416"/>
    </source>
</evidence>
<name>A0ABS4YP75_9MICO</name>
<sequence length="368" mass="40819">MTSSLTSSPDTSVRGDAITIIDLFAGVGGLSEGFHRASDRYKVLKAVEMEPRAAAGYRLNHDADVYCGPIQDWLRDEEVPAADLVIGGPPCQGFSTLGKQRADDARNELWRTYAEVVQRARPRYFVLENVPQFLTSPQFPLLQRMTEPDGELENYEIEHHVLNAAEYGAPQVRKRVIVIGHRRDQTDPGFPAKSHPEPVGWKDVESAIGALPGALAELPGDVFTDVNGKRTPGPFLAKELHVRRNYSQLSLDRFAEIPEGGNRMNLPEDLKCEAWKKHTSGSGDVMGRLRWDKPSVTIRTEFTKPEKGRYLHPTADRAITAWEGARLQGFPAGYKFVGPMTEIVKQIGNAVPIPLGTAIGKHLEPFFD</sequence>
<dbReference type="InterPro" id="IPR001525">
    <property type="entry name" value="C5_MeTfrase"/>
</dbReference>
<dbReference type="NCBIfam" id="TIGR00675">
    <property type="entry name" value="dcm"/>
    <property type="match status" value="1"/>
</dbReference>
<dbReference type="PANTHER" id="PTHR10629:SF52">
    <property type="entry name" value="DNA (CYTOSINE-5)-METHYLTRANSFERASE 1"/>
    <property type="match status" value="1"/>
</dbReference>
<evidence type="ECO:0000313" key="9">
    <source>
        <dbReference type="Proteomes" id="UP000698222"/>
    </source>
</evidence>
<keyword evidence="4" id="KW-0680">Restriction system</keyword>
<comment type="caution">
    <text evidence="8">The sequence shown here is derived from an EMBL/GenBank/DDBJ whole genome shotgun (WGS) entry which is preliminary data.</text>
</comment>
<keyword evidence="2 5" id="KW-0808">Transferase</keyword>
<evidence type="ECO:0000256" key="3">
    <source>
        <dbReference type="ARBA" id="ARBA00022691"/>
    </source>
</evidence>
<dbReference type="RefSeq" id="WP_209892276.1">
    <property type="nucleotide sequence ID" value="NZ_BAAAJV010000006.1"/>
</dbReference>
<dbReference type="InterPro" id="IPR029063">
    <property type="entry name" value="SAM-dependent_MTases_sf"/>
</dbReference>
<dbReference type="PROSITE" id="PS00095">
    <property type="entry name" value="C5_MTASE_2"/>
    <property type="match status" value="1"/>
</dbReference>
<feature type="active site" evidence="5">
    <location>
        <position position="91"/>
    </location>
</feature>